<proteinExistence type="predicted"/>
<evidence type="ECO:0000313" key="3">
    <source>
        <dbReference type="Proteomes" id="UP001549320"/>
    </source>
</evidence>
<keyword evidence="3" id="KW-1185">Reference proteome</keyword>
<sequence length="162" mass="17024">MSSDHRFETQAHALGFPLSAPIKIGGNYTPALRDGDLIYVSGQIPRMGDSIAVVGAAGAEASFEQACFAAQISTLRALALVKQVCGSLDHVRSVPRMSVFIRSALTFTQHSEVADAASDLLRTVLGPNSAHARTSVGVLQLPKGATVELDFTFKVAEQLSGA</sequence>
<dbReference type="InterPro" id="IPR035959">
    <property type="entry name" value="RutC-like_sf"/>
</dbReference>
<gene>
    <name evidence="2" type="ORF">ABIE13_002792</name>
</gene>
<dbReference type="InterPro" id="IPR013813">
    <property type="entry name" value="Endoribo_LPSP/chorism_mut-like"/>
</dbReference>
<name>A0ABV2Q9G9_9BURK</name>
<reference evidence="2 3" key="1">
    <citation type="submission" date="2024-06" db="EMBL/GenBank/DDBJ databases">
        <title>Sorghum-associated microbial communities from plants grown in Nebraska, USA.</title>
        <authorList>
            <person name="Schachtman D."/>
        </authorList>
    </citation>
    <scope>NUCLEOTIDE SEQUENCE [LARGE SCALE GENOMIC DNA]</scope>
    <source>
        <strain evidence="2 3">2709</strain>
    </source>
</reference>
<dbReference type="EMBL" id="JBEPSH010000005">
    <property type="protein sequence ID" value="MET4577681.1"/>
    <property type="molecule type" value="Genomic_DNA"/>
</dbReference>
<dbReference type="CDD" id="cd02199">
    <property type="entry name" value="YjgF_YER057c_UK114_like_1"/>
    <property type="match status" value="1"/>
</dbReference>
<evidence type="ECO:0000259" key="1">
    <source>
        <dbReference type="Pfam" id="PF14588"/>
    </source>
</evidence>
<dbReference type="PANTHER" id="PTHR43760">
    <property type="entry name" value="ENDORIBONUCLEASE-RELATED"/>
    <property type="match status" value="1"/>
</dbReference>
<evidence type="ECO:0000313" key="2">
    <source>
        <dbReference type="EMBL" id="MET4577681.1"/>
    </source>
</evidence>
<dbReference type="Proteomes" id="UP001549320">
    <property type="component" value="Unassembled WGS sequence"/>
</dbReference>
<dbReference type="Gene3D" id="3.30.1330.40">
    <property type="entry name" value="RutC-like"/>
    <property type="match status" value="1"/>
</dbReference>
<dbReference type="RefSeq" id="WP_354444263.1">
    <property type="nucleotide sequence ID" value="NZ_JBEPSH010000005.1"/>
</dbReference>
<feature type="domain" description="Endoribonuclease L-PSP/chorismate mutase-like" evidence="1">
    <location>
        <begin position="17"/>
        <end position="134"/>
    </location>
</feature>
<dbReference type="PANTHER" id="PTHR43760:SF1">
    <property type="entry name" value="ENDORIBONUCLEASE L-PSP_CHORISMATE MUTASE-LIKE DOMAIN-CONTAINING PROTEIN"/>
    <property type="match status" value="1"/>
</dbReference>
<organism evidence="2 3">
    <name type="scientific">Ottowia thiooxydans</name>
    <dbReference type="NCBI Taxonomy" id="219182"/>
    <lineage>
        <taxon>Bacteria</taxon>
        <taxon>Pseudomonadati</taxon>
        <taxon>Pseudomonadota</taxon>
        <taxon>Betaproteobacteria</taxon>
        <taxon>Burkholderiales</taxon>
        <taxon>Comamonadaceae</taxon>
        <taxon>Ottowia</taxon>
    </lineage>
</organism>
<accession>A0ABV2Q9G9</accession>
<comment type="caution">
    <text evidence="2">The sequence shown here is derived from an EMBL/GenBank/DDBJ whole genome shotgun (WGS) entry which is preliminary data.</text>
</comment>
<dbReference type="SUPFAM" id="SSF55298">
    <property type="entry name" value="YjgF-like"/>
    <property type="match status" value="1"/>
</dbReference>
<dbReference type="Pfam" id="PF14588">
    <property type="entry name" value="YjgF_endoribonc"/>
    <property type="match status" value="1"/>
</dbReference>
<protein>
    <submittedName>
        <fullName evidence="2">Enamine deaminase RidA (YjgF/YER057c/UK114 family)</fullName>
    </submittedName>
</protein>